<evidence type="ECO:0000313" key="2">
    <source>
        <dbReference type="EMBL" id="CAG9325003.1"/>
    </source>
</evidence>
<feature type="transmembrane region" description="Helical" evidence="1">
    <location>
        <begin position="15"/>
        <end position="40"/>
    </location>
</feature>
<comment type="caution">
    <text evidence="2">The sequence shown here is derived from an EMBL/GenBank/DDBJ whole genome shotgun (WGS) entry which is preliminary data.</text>
</comment>
<sequence length="146" mass="17348">MLLLVHWNKKSYLSLYWHALLAIFIFSTYYFSTIDSIFILRIKDKAKIILEIFNTPIRVLPHEGLSITFLTNRILTNNNDIQNCHFIMIEHESRKLNISQGIKNIISFLKNLIAESIKELNIFLFTFFKYVCDQNRLHPLFKFSGF</sequence>
<reference evidence="2" key="1">
    <citation type="submission" date="2021-09" db="EMBL/GenBank/DDBJ databases">
        <authorList>
            <consortium name="AG Swart"/>
            <person name="Singh M."/>
            <person name="Singh A."/>
            <person name="Seah K."/>
            <person name="Emmerich C."/>
        </authorList>
    </citation>
    <scope>NUCLEOTIDE SEQUENCE</scope>
    <source>
        <strain evidence="2">ATCC30299</strain>
    </source>
</reference>
<keyword evidence="1" id="KW-0812">Transmembrane</keyword>
<accession>A0AAU9JH59</accession>
<evidence type="ECO:0000256" key="1">
    <source>
        <dbReference type="SAM" id="Phobius"/>
    </source>
</evidence>
<evidence type="ECO:0000313" key="3">
    <source>
        <dbReference type="Proteomes" id="UP001162131"/>
    </source>
</evidence>
<proteinExistence type="predicted"/>
<gene>
    <name evidence="2" type="ORF">BSTOLATCC_MIC37749</name>
</gene>
<dbReference type="EMBL" id="CAJZBQ010000037">
    <property type="protein sequence ID" value="CAG9325003.1"/>
    <property type="molecule type" value="Genomic_DNA"/>
</dbReference>
<dbReference type="Proteomes" id="UP001162131">
    <property type="component" value="Unassembled WGS sequence"/>
</dbReference>
<name>A0AAU9JH59_9CILI</name>
<protein>
    <submittedName>
        <fullName evidence="2">Uncharacterized protein</fullName>
    </submittedName>
</protein>
<organism evidence="2 3">
    <name type="scientific">Blepharisma stoltei</name>
    <dbReference type="NCBI Taxonomy" id="1481888"/>
    <lineage>
        <taxon>Eukaryota</taxon>
        <taxon>Sar</taxon>
        <taxon>Alveolata</taxon>
        <taxon>Ciliophora</taxon>
        <taxon>Postciliodesmatophora</taxon>
        <taxon>Heterotrichea</taxon>
        <taxon>Heterotrichida</taxon>
        <taxon>Blepharismidae</taxon>
        <taxon>Blepharisma</taxon>
    </lineage>
</organism>
<keyword evidence="1" id="KW-1133">Transmembrane helix</keyword>
<keyword evidence="3" id="KW-1185">Reference proteome</keyword>
<dbReference type="AlphaFoldDB" id="A0AAU9JH59"/>
<keyword evidence="1" id="KW-0472">Membrane</keyword>